<dbReference type="InterPro" id="IPR029044">
    <property type="entry name" value="Nucleotide-diphossugar_trans"/>
</dbReference>
<accession>A0ABV5T3C8</accession>
<evidence type="ECO:0000313" key="12">
    <source>
        <dbReference type="EMBL" id="MFB9647115.1"/>
    </source>
</evidence>
<feature type="region of interest" description="Disordered" evidence="10">
    <location>
        <begin position="283"/>
        <end position="307"/>
    </location>
</feature>
<dbReference type="RefSeq" id="WP_344711902.1">
    <property type="nucleotide sequence ID" value="NZ_BAAAWH010000001.1"/>
</dbReference>
<evidence type="ECO:0000256" key="1">
    <source>
        <dbReference type="ARBA" id="ARBA00004236"/>
    </source>
</evidence>
<comment type="similarity">
    <text evidence="8">Belongs to the glycosyltransferase 2 family. CrtQ subfamily.</text>
</comment>
<name>A0ABV5T3C8_9MICO</name>
<gene>
    <name evidence="12" type="ORF">ACFFPJ_15060</name>
</gene>
<keyword evidence="4" id="KW-0808">Transferase</keyword>
<reference evidence="12 13" key="1">
    <citation type="submission" date="2024-09" db="EMBL/GenBank/DDBJ databases">
        <authorList>
            <person name="Sun Q."/>
            <person name="Mori K."/>
        </authorList>
    </citation>
    <scope>NUCLEOTIDE SEQUENCE [LARGE SCALE GENOMIC DNA]</scope>
    <source>
        <strain evidence="12 13">JCM 1342</strain>
    </source>
</reference>
<evidence type="ECO:0000256" key="5">
    <source>
        <dbReference type="ARBA" id="ARBA00023136"/>
    </source>
</evidence>
<evidence type="ECO:0000256" key="2">
    <source>
        <dbReference type="ARBA" id="ARBA00022475"/>
    </source>
</evidence>
<comment type="subcellular location">
    <subcellularLocation>
        <location evidence="1">Cell membrane</location>
    </subcellularLocation>
</comment>
<evidence type="ECO:0000313" key="13">
    <source>
        <dbReference type="Proteomes" id="UP001589611"/>
    </source>
</evidence>
<dbReference type="Proteomes" id="UP001589611">
    <property type="component" value="Unassembled WGS sequence"/>
</dbReference>
<keyword evidence="13" id="KW-1185">Reference proteome</keyword>
<protein>
    <recommendedName>
        <fullName evidence="9">4,4'-diaponeurosporenoate glycosyltransferase</fullName>
    </recommendedName>
</protein>
<dbReference type="Pfam" id="PF00535">
    <property type="entry name" value="Glycos_transf_2"/>
    <property type="match status" value="1"/>
</dbReference>
<keyword evidence="3" id="KW-0328">Glycosyltransferase</keyword>
<proteinExistence type="inferred from homology"/>
<comment type="function">
    <text evidence="6">Catalyzes the glycosylation of 4,4'-diaponeurosporenoate, i.e. the esterification of glucose at the C1'' position with the carboxyl group of 4,4'-diaponeurosporenic acid, to form glycosyl-4,4'-diaponeurosporenoate. This is a step in the biosynthesis of staphyloxanthin, an orange pigment present in most staphylococci strains.</text>
</comment>
<evidence type="ECO:0000256" key="10">
    <source>
        <dbReference type="SAM" id="MobiDB-lite"/>
    </source>
</evidence>
<evidence type="ECO:0000256" key="3">
    <source>
        <dbReference type="ARBA" id="ARBA00022676"/>
    </source>
</evidence>
<dbReference type="CDD" id="cd06423">
    <property type="entry name" value="CESA_like"/>
    <property type="match status" value="1"/>
</dbReference>
<comment type="caution">
    <text evidence="12">The sequence shown here is derived from an EMBL/GenBank/DDBJ whole genome shotgun (WGS) entry which is preliminary data.</text>
</comment>
<dbReference type="PANTHER" id="PTHR43646">
    <property type="entry name" value="GLYCOSYLTRANSFERASE"/>
    <property type="match status" value="1"/>
</dbReference>
<evidence type="ECO:0000256" key="8">
    <source>
        <dbReference type="ARBA" id="ARBA00038120"/>
    </source>
</evidence>
<comment type="pathway">
    <text evidence="7">Carotenoid biosynthesis; staphyloxanthin biosynthesis; staphyloxanthin from farnesyl diphosphate: step 4/5.</text>
</comment>
<evidence type="ECO:0000256" key="4">
    <source>
        <dbReference type="ARBA" id="ARBA00022679"/>
    </source>
</evidence>
<feature type="domain" description="Glycosyltransferase 2-like" evidence="11">
    <location>
        <begin position="22"/>
        <end position="142"/>
    </location>
</feature>
<dbReference type="Gene3D" id="3.90.550.10">
    <property type="entry name" value="Spore Coat Polysaccharide Biosynthesis Protein SpsA, Chain A"/>
    <property type="match status" value="1"/>
</dbReference>
<evidence type="ECO:0000259" key="11">
    <source>
        <dbReference type="Pfam" id="PF00535"/>
    </source>
</evidence>
<dbReference type="EMBL" id="JBHMBE010000006">
    <property type="protein sequence ID" value="MFB9647115.1"/>
    <property type="molecule type" value="Genomic_DNA"/>
</dbReference>
<keyword evidence="5" id="KW-0472">Membrane</keyword>
<dbReference type="InterPro" id="IPR001173">
    <property type="entry name" value="Glyco_trans_2-like"/>
</dbReference>
<evidence type="ECO:0000256" key="6">
    <source>
        <dbReference type="ARBA" id="ARBA00037281"/>
    </source>
</evidence>
<dbReference type="SUPFAM" id="SSF53448">
    <property type="entry name" value="Nucleotide-diphospho-sugar transferases"/>
    <property type="match status" value="1"/>
</dbReference>
<keyword evidence="2" id="KW-1003">Cell membrane</keyword>
<dbReference type="PANTHER" id="PTHR43646:SF2">
    <property type="entry name" value="GLYCOSYLTRANSFERASE 2-LIKE DOMAIN-CONTAINING PROTEIN"/>
    <property type="match status" value="1"/>
</dbReference>
<evidence type="ECO:0000256" key="7">
    <source>
        <dbReference type="ARBA" id="ARBA00037904"/>
    </source>
</evidence>
<organism evidence="12 13">
    <name type="scientific">Microbacterium terregens</name>
    <dbReference type="NCBI Taxonomy" id="69363"/>
    <lineage>
        <taxon>Bacteria</taxon>
        <taxon>Bacillati</taxon>
        <taxon>Actinomycetota</taxon>
        <taxon>Actinomycetes</taxon>
        <taxon>Micrococcales</taxon>
        <taxon>Microbacteriaceae</taxon>
        <taxon>Microbacterium</taxon>
    </lineage>
</organism>
<sequence>MSGADARTTAGTAASAPTRPTFVIAAHNEERIIGACLNALLRQDVCGDQIIVVANGCRDRTAEVAQSYGVTVIDRPAPGKAGALNAGDAVASSYPRVYLDADIVPPDDAIARLVAALDRTPQALAVVPRRRLNTAGRPWPVRAYFSINERLPAFRDGLFGRGMIVVSEAGRSRFGAFPALVADDLFLDSQFEPAEKAEVSEVAVLVEAPYKTRDLMNRLVRVRRGNAEMRAAAATGQIALAVRPTDRWAWLRVALPHPRLWPGAVAYFSITMVAARRARQTASAGAGWGQDTSTRERAPALAHGISP</sequence>
<evidence type="ECO:0000256" key="9">
    <source>
        <dbReference type="ARBA" id="ARBA00040345"/>
    </source>
</evidence>